<gene>
    <name evidence="3" type="ORF">PVK37_01670</name>
</gene>
<dbReference type="RefSeq" id="WP_275031899.1">
    <property type="nucleotide sequence ID" value="NZ_CP118615.1"/>
</dbReference>
<keyword evidence="4" id="KW-1185">Reference proteome</keyword>
<protein>
    <submittedName>
        <fullName evidence="3">D-glucuronyl C5-epimerase family protein</fullName>
    </submittedName>
</protein>
<proteinExistence type="predicted"/>
<evidence type="ECO:0000259" key="2">
    <source>
        <dbReference type="Pfam" id="PF06662"/>
    </source>
</evidence>
<dbReference type="Pfam" id="PF06662">
    <property type="entry name" value="C5-epim_C"/>
    <property type="match status" value="1"/>
</dbReference>
<dbReference type="Proteomes" id="UP001219605">
    <property type="component" value="Chromosome"/>
</dbReference>
<dbReference type="InterPro" id="IPR010598">
    <property type="entry name" value="C5-epim_C"/>
</dbReference>
<evidence type="ECO:0000256" key="1">
    <source>
        <dbReference type="SAM" id="MobiDB-lite"/>
    </source>
</evidence>
<evidence type="ECO:0000313" key="4">
    <source>
        <dbReference type="Proteomes" id="UP001219605"/>
    </source>
</evidence>
<feature type="domain" description="D-glucuronyl C5-epimerase C-terminal" evidence="2">
    <location>
        <begin position="140"/>
        <end position="317"/>
    </location>
</feature>
<sequence length="512" mass="55578">MLAGGAMGAGVLVVAIVAVAGLLAPATAAVPAAATTAAVTTIDGYARDGYRPLGVAEADLPYRDEAPAPRYDSGPHDEDGVRLFLWQGQLYDHPVAQAGYGFDNLVSYRNTGDRFFLDRAIAQARRNLDRRVVSRDAWWYPYPFEFSRCDGGTIQAPWYSAMAQGQLLSLFVWLYELTGDPEWRLAADRTFASLDLAPQLGVPWVSWVDPSGQLWLEEYPTSGTVQGERVFNGQILALFGVYDYWRITRAPAAVALFDGAATTMRRYVPTDQRLPQWLSRYSIGCPYSYANYHPLHVTLLLKLYSSTGAPVFARYADLLRDDYPPPAVAGTVRFAPGTHVGYRFDPAGRVVEQRSVVLSRISSAAADQRIRVYGRGIHYRMTNGVFAGYLVAEAYGERELLGVTARHDYTPSRLLTVQAGSYTGYRYDGSGQVVGERTVIFSRPSTAPVGASAWIDGRLCYLPTAGAFAGYWLPHTPGVAVAGTPGPTPEATGVTGSAAATTVRQRPGSGAA</sequence>
<name>A0ABY7ZQI0_9ACTN</name>
<dbReference type="EMBL" id="CP118615">
    <property type="protein sequence ID" value="WDZ85202.1"/>
    <property type="molecule type" value="Genomic_DNA"/>
</dbReference>
<feature type="region of interest" description="Disordered" evidence="1">
    <location>
        <begin position="484"/>
        <end position="512"/>
    </location>
</feature>
<feature type="compositionally biased region" description="Low complexity" evidence="1">
    <location>
        <begin position="491"/>
        <end position="503"/>
    </location>
</feature>
<dbReference type="InterPro" id="IPR008928">
    <property type="entry name" value="6-hairpin_glycosidase_sf"/>
</dbReference>
<evidence type="ECO:0000313" key="3">
    <source>
        <dbReference type="EMBL" id="WDZ85202.1"/>
    </source>
</evidence>
<reference evidence="3 4" key="1">
    <citation type="submission" date="2023-02" db="EMBL/GenBank/DDBJ databases">
        <authorList>
            <person name="Mo P."/>
        </authorList>
    </citation>
    <scope>NUCLEOTIDE SEQUENCE [LARGE SCALE GENOMIC DNA]</scope>
    <source>
        <strain evidence="3 4">HUAS 3</strain>
    </source>
</reference>
<dbReference type="SUPFAM" id="SSF48208">
    <property type="entry name" value="Six-hairpin glycosidases"/>
    <property type="match status" value="1"/>
</dbReference>
<organism evidence="3 4">
    <name type="scientific">Micromonospora cathayae</name>
    <dbReference type="NCBI Taxonomy" id="3028804"/>
    <lineage>
        <taxon>Bacteria</taxon>
        <taxon>Bacillati</taxon>
        <taxon>Actinomycetota</taxon>
        <taxon>Actinomycetes</taxon>
        <taxon>Micromonosporales</taxon>
        <taxon>Micromonosporaceae</taxon>
        <taxon>Micromonospora</taxon>
    </lineage>
</organism>
<accession>A0ABY7ZQI0</accession>